<dbReference type="Proteomes" id="UP000095477">
    <property type="component" value="Chromosome I"/>
</dbReference>
<evidence type="ECO:0000256" key="14">
    <source>
        <dbReference type="ARBA" id="ARBA00023315"/>
    </source>
</evidence>
<dbReference type="STRING" id="1778263.TPER_HE00558"/>
<evidence type="ECO:0000259" key="17">
    <source>
        <dbReference type="SMART" id="SM00563"/>
    </source>
</evidence>
<evidence type="ECO:0000256" key="12">
    <source>
        <dbReference type="ARBA" id="ARBA00023209"/>
    </source>
</evidence>
<keyword evidence="10 16" id="KW-0443">Lipid metabolism</keyword>
<evidence type="ECO:0000256" key="9">
    <source>
        <dbReference type="ARBA" id="ARBA00022679"/>
    </source>
</evidence>
<dbReference type="EMBL" id="LN999835">
    <property type="protein sequence ID" value="CUX97458.1"/>
    <property type="molecule type" value="Genomic_DNA"/>
</dbReference>
<dbReference type="PATRIC" id="fig|1778263.3.peg.550"/>
<feature type="short sequence motif" description="HXXXXD motif" evidence="16">
    <location>
        <begin position="307"/>
        <end position="312"/>
    </location>
</feature>
<dbReference type="NCBIfam" id="TIGR03703">
    <property type="entry name" value="plsB"/>
    <property type="match status" value="1"/>
</dbReference>
<dbReference type="CDD" id="cd07993">
    <property type="entry name" value="LPLAT_DHAPAT-like"/>
    <property type="match status" value="1"/>
</dbReference>
<dbReference type="SMART" id="SM00563">
    <property type="entry name" value="PlsC"/>
    <property type="match status" value="1"/>
</dbReference>
<keyword evidence="11 16" id="KW-0472">Membrane</keyword>
<dbReference type="GO" id="GO:0016024">
    <property type="term" value="P:CDP-diacylglycerol biosynthetic process"/>
    <property type="evidence" value="ECO:0007669"/>
    <property type="project" value="UniProtKB-UniRule"/>
</dbReference>
<comment type="subcellular location">
    <subcellularLocation>
        <location evidence="1 16">Cell membrane</location>
        <topology evidence="1 16">Peripheral membrane protein</topology>
        <orientation evidence="1 16">Cytoplasmic side</orientation>
    </subcellularLocation>
</comment>
<comment type="similarity">
    <text evidence="4 16">Belongs to the GPAT/DAPAT family.</text>
</comment>
<comment type="pathway">
    <text evidence="2 16">Phospholipid metabolism; CDP-diacylglycerol biosynthesis; CDP-diacylglycerol from sn-glycerol 3-phosphate: step 1/3.</text>
</comment>
<evidence type="ECO:0000256" key="8">
    <source>
        <dbReference type="ARBA" id="ARBA00022516"/>
    </source>
</evidence>
<protein>
    <recommendedName>
        <fullName evidence="6 16">Glycerol-3-phosphate acyltransferase</fullName>
        <shortName evidence="16">GPAT</shortName>
        <ecNumber evidence="5 16">2.3.1.15</ecNumber>
    </recommendedName>
</protein>
<evidence type="ECO:0000256" key="6">
    <source>
        <dbReference type="ARBA" id="ARBA00013432"/>
    </source>
</evidence>
<dbReference type="PANTHER" id="PTHR12563">
    <property type="entry name" value="GLYCEROL-3-PHOSPHATE ACYLTRANSFERASE"/>
    <property type="match status" value="1"/>
</dbReference>
<keyword evidence="8 16" id="KW-0444">Lipid biosynthesis</keyword>
<dbReference type="GO" id="GO:0006631">
    <property type="term" value="P:fatty acid metabolic process"/>
    <property type="evidence" value="ECO:0007669"/>
    <property type="project" value="TreeGrafter"/>
</dbReference>
<dbReference type="Pfam" id="PF19277">
    <property type="entry name" value="GPAT_C"/>
    <property type="match status" value="1"/>
</dbReference>
<organism evidence="18 19">
    <name type="scientific">Candidatus Hoaglandella endobia</name>
    <dbReference type="NCBI Taxonomy" id="1778263"/>
    <lineage>
        <taxon>Bacteria</taxon>
        <taxon>Pseudomonadati</taxon>
        <taxon>Pseudomonadota</taxon>
        <taxon>Gammaproteobacteria</taxon>
        <taxon>Enterobacterales</taxon>
        <taxon>Enterobacteriaceae</taxon>
        <taxon>Candidatus Hoaglandella</taxon>
    </lineage>
</organism>
<evidence type="ECO:0000256" key="1">
    <source>
        <dbReference type="ARBA" id="ARBA00004413"/>
    </source>
</evidence>
<feature type="domain" description="Phospholipid/glycerol acyltransferase" evidence="17">
    <location>
        <begin position="302"/>
        <end position="429"/>
    </location>
</feature>
<evidence type="ECO:0000313" key="18">
    <source>
        <dbReference type="EMBL" id="CUX97458.1"/>
    </source>
</evidence>
<name>A0A143WUP7_9ENTR</name>
<dbReference type="InterPro" id="IPR022284">
    <property type="entry name" value="GPAT/DHAPAT"/>
</dbReference>
<dbReference type="Pfam" id="PF01553">
    <property type="entry name" value="Acyltransferase"/>
    <property type="match status" value="1"/>
</dbReference>
<dbReference type="OrthoDB" id="335193at2"/>
<comment type="catalytic activity">
    <reaction evidence="15 16">
        <text>sn-glycerol 3-phosphate + an acyl-CoA = a 1-acyl-sn-glycero-3-phosphate + CoA</text>
        <dbReference type="Rhea" id="RHEA:15325"/>
        <dbReference type="ChEBI" id="CHEBI:57287"/>
        <dbReference type="ChEBI" id="CHEBI:57597"/>
        <dbReference type="ChEBI" id="CHEBI:57970"/>
        <dbReference type="ChEBI" id="CHEBI:58342"/>
        <dbReference type="EC" id="2.3.1.15"/>
    </reaction>
</comment>
<dbReference type="KEGG" id="hed:TPER_HE00558"/>
<evidence type="ECO:0000256" key="3">
    <source>
        <dbReference type="ARBA" id="ARBA00005189"/>
    </source>
</evidence>
<dbReference type="InterPro" id="IPR002123">
    <property type="entry name" value="Plipid/glycerol_acylTrfase"/>
</dbReference>
<comment type="pathway">
    <text evidence="3">Lipid metabolism.</text>
</comment>
<evidence type="ECO:0000256" key="11">
    <source>
        <dbReference type="ARBA" id="ARBA00023136"/>
    </source>
</evidence>
<dbReference type="GO" id="GO:0004366">
    <property type="term" value="F:glycerol-3-phosphate O-acyltransferase activity"/>
    <property type="evidence" value="ECO:0007669"/>
    <property type="project" value="UniProtKB-UniRule"/>
</dbReference>
<evidence type="ECO:0000256" key="15">
    <source>
        <dbReference type="ARBA" id="ARBA00048427"/>
    </source>
</evidence>
<dbReference type="PIRSF" id="PIRSF000437">
    <property type="entry name" value="GPAT_DHAPAT"/>
    <property type="match status" value="1"/>
</dbReference>
<sequence>MSCCHIFFYNLLNSMLKFLVKSKIVPAGLRNAACLDTRQPIIYILPYNSKIDLLTLRMQCLQQDLPDPIKPLQINNFSMPRCIFTYENTRLLSRYPKKSTSVSLVNRYLDLYRLNSDLDIQIILIFIIFGRSPGREIKNHSLVFQLKLVKIIKKIFTVIWFGRDSFIHFSRPLSMRDLITKHGTHKSISQNLIRLARIYFTRQHLVMIGPRLPVRKDLFKKILEYKIIKKSIQNEARSKKLSVKKAQQNAIKLLEEIAANFSYEAIRLFDRLLGCTWNWCYQGIYVRNAERVRTLAEKGHKIVYLPCHRSHMDYLLLSYVIYHQGLVPPHIAAGINLNFWPAGTIFRRLGAFFIRRTFKANKLYSNIFREYLGELFNRGYSVEYFIEGGRSRTGRLLEPKTGILTMTIQTMLRGGNLPITLVPIYIGYEHVIEVANYANELRSTTKKYSFFYQKIPSLRKLGKGYVTFGDPIHLDTWLSQEVPHWRDSINSIEIQRPKWLSLVVDKIATTIMVRINNAAVVNAINICSSILLVSCQYSLTRTQLLSQLTCYLDLLRNVPYAYDVTVPNMMPEELFEHALAMNKFSIQNNTVSDIIFLSREQIILMNYYRNNIQHLLVLPSLVANIIYYNHGIALEQLKQRILILYPLFKAELFMCYSKQQLLTVIDDLITELSRQGLLKKQVSSLYPVPLKLFSLQLLAACVNEILQRYNIIFSLLRIYPQINRDTLGKKSRIIAQQLSVLYGINAPDFFDKTIFSTIISTLRSEGYINDNSNNINEKLSKMCSILSELITPEVLKTIQYASIMMINKPNITTLPTAQSAD</sequence>
<keyword evidence="13 16" id="KW-1208">Phospholipid metabolism</keyword>
<dbReference type="PIRSF" id="PIRSF500064">
    <property type="entry name" value="GPAT"/>
    <property type="match status" value="1"/>
</dbReference>
<evidence type="ECO:0000256" key="13">
    <source>
        <dbReference type="ARBA" id="ARBA00023264"/>
    </source>
</evidence>
<comment type="domain">
    <text evidence="16">The HXXXXD motif is essential for acyltransferase activity and may constitute the binding site for the phosphate moiety of the glycerol-3-phosphate.</text>
</comment>
<proteinExistence type="inferred from homology"/>
<evidence type="ECO:0000256" key="2">
    <source>
        <dbReference type="ARBA" id="ARBA00004765"/>
    </source>
</evidence>
<reference evidence="19" key="1">
    <citation type="submission" date="2016-01" db="EMBL/GenBank/DDBJ databases">
        <authorList>
            <person name="Husnik F."/>
        </authorList>
    </citation>
    <scope>NUCLEOTIDE SEQUENCE [LARGE SCALE GENOMIC DNA]</scope>
</reference>
<evidence type="ECO:0000256" key="10">
    <source>
        <dbReference type="ARBA" id="ARBA00023098"/>
    </source>
</evidence>
<dbReference type="NCBIfam" id="NF003441">
    <property type="entry name" value="PRK04974.1"/>
    <property type="match status" value="1"/>
</dbReference>
<keyword evidence="19" id="KW-1185">Reference proteome</keyword>
<evidence type="ECO:0000256" key="4">
    <source>
        <dbReference type="ARBA" id="ARBA00007937"/>
    </source>
</evidence>
<keyword evidence="12 16" id="KW-0594">Phospholipid biosynthesis</keyword>
<dbReference type="InterPro" id="IPR041728">
    <property type="entry name" value="GPAT/DHAPAT_LPLAT"/>
</dbReference>
<dbReference type="RefSeq" id="WP_067568200.1">
    <property type="nucleotide sequence ID" value="NZ_LN999835.1"/>
</dbReference>
<evidence type="ECO:0000256" key="7">
    <source>
        <dbReference type="ARBA" id="ARBA00022475"/>
    </source>
</evidence>
<gene>
    <name evidence="16 18" type="primary">plsB</name>
    <name evidence="18" type="ORF">TPER_HE00558</name>
</gene>
<dbReference type="UniPathway" id="UPA00557">
    <property type="reaction ID" value="UER00612"/>
</dbReference>
<dbReference type="InterPro" id="IPR028354">
    <property type="entry name" value="GPAT_PlsB"/>
</dbReference>
<dbReference type="HAMAP" id="MF_00393">
    <property type="entry name" value="Glyc3P_acyltrans"/>
    <property type="match status" value="1"/>
</dbReference>
<keyword evidence="9 16" id="KW-0808">Transferase</keyword>
<accession>A0A143WUP7</accession>
<dbReference type="EC" id="2.3.1.15" evidence="5 16"/>
<evidence type="ECO:0000256" key="16">
    <source>
        <dbReference type="HAMAP-Rule" id="MF_00393"/>
    </source>
</evidence>
<evidence type="ECO:0000313" key="19">
    <source>
        <dbReference type="Proteomes" id="UP000095477"/>
    </source>
</evidence>
<dbReference type="GO" id="GO:0005886">
    <property type="term" value="C:plasma membrane"/>
    <property type="evidence" value="ECO:0007669"/>
    <property type="project" value="UniProtKB-SubCell"/>
</dbReference>
<dbReference type="PANTHER" id="PTHR12563:SF17">
    <property type="entry name" value="DIHYDROXYACETONE PHOSPHATE ACYLTRANSFERASE"/>
    <property type="match status" value="1"/>
</dbReference>
<dbReference type="InterPro" id="IPR045520">
    <property type="entry name" value="GPAT/DHAPAT_C"/>
</dbReference>
<keyword evidence="7 16" id="KW-1003">Cell membrane</keyword>
<evidence type="ECO:0000256" key="5">
    <source>
        <dbReference type="ARBA" id="ARBA00013113"/>
    </source>
</evidence>
<dbReference type="AlphaFoldDB" id="A0A143WUP7"/>
<keyword evidence="14 16" id="KW-0012">Acyltransferase</keyword>
<dbReference type="SUPFAM" id="SSF69593">
    <property type="entry name" value="Glycerol-3-phosphate (1)-acyltransferase"/>
    <property type="match status" value="1"/>
</dbReference>